<keyword evidence="4" id="KW-0378">Hydrolase</keyword>
<dbReference type="Gene3D" id="3.40.50.1700">
    <property type="entry name" value="Glycoside hydrolase family 3 C-terminal domain"/>
    <property type="match status" value="1"/>
</dbReference>
<proteinExistence type="inferred from homology"/>
<feature type="transmembrane region" description="Helical" evidence="6">
    <location>
        <begin position="895"/>
        <end position="918"/>
    </location>
</feature>
<dbReference type="Gene3D" id="3.20.20.300">
    <property type="entry name" value="Glycoside hydrolase, family 3, N-terminal domain"/>
    <property type="match status" value="1"/>
</dbReference>
<comment type="caution">
    <text evidence="8">The sequence shown here is derived from an EMBL/GenBank/DDBJ whole genome shotgun (WGS) entry which is preliminary data.</text>
</comment>
<keyword evidence="6" id="KW-0812">Transmembrane</keyword>
<dbReference type="Pfam" id="PF00933">
    <property type="entry name" value="Glyco_hydro_3"/>
    <property type="match status" value="1"/>
</dbReference>
<dbReference type="SUPFAM" id="SSF51445">
    <property type="entry name" value="(Trans)glycosidases"/>
    <property type="match status" value="1"/>
</dbReference>
<organism evidence="8 9">
    <name type="scientific">Candidatus Desulfolinea nitratireducens</name>
    <dbReference type="NCBI Taxonomy" id="2841698"/>
    <lineage>
        <taxon>Bacteria</taxon>
        <taxon>Bacillati</taxon>
        <taxon>Chloroflexota</taxon>
        <taxon>Anaerolineae</taxon>
        <taxon>Anaerolineales</taxon>
        <taxon>Anaerolineales incertae sedis</taxon>
        <taxon>Candidatus Desulfolinea</taxon>
    </lineage>
</organism>
<evidence type="ECO:0000313" key="9">
    <source>
        <dbReference type="Proteomes" id="UP000614469"/>
    </source>
</evidence>
<name>A0A8J6NI61_9CHLR</name>
<dbReference type="InterPro" id="IPR050226">
    <property type="entry name" value="NagZ_Beta-hexosaminidase"/>
</dbReference>
<keyword evidence="6" id="KW-1133">Transmembrane helix</keyword>
<evidence type="ECO:0000256" key="3">
    <source>
        <dbReference type="ARBA" id="ARBA00012663"/>
    </source>
</evidence>
<dbReference type="InterPro" id="IPR036962">
    <property type="entry name" value="Glyco_hydro_3_N_sf"/>
</dbReference>
<evidence type="ECO:0000256" key="1">
    <source>
        <dbReference type="ARBA" id="ARBA00001231"/>
    </source>
</evidence>
<dbReference type="GO" id="GO:0005975">
    <property type="term" value="P:carbohydrate metabolic process"/>
    <property type="evidence" value="ECO:0007669"/>
    <property type="project" value="InterPro"/>
</dbReference>
<gene>
    <name evidence="8" type="ORF">H8E29_04435</name>
</gene>
<keyword evidence="6" id="KW-0472">Membrane</keyword>
<keyword evidence="5" id="KW-0326">Glycosidase</keyword>
<reference evidence="8 9" key="1">
    <citation type="submission" date="2020-08" db="EMBL/GenBank/DDBJ databases">
        <title>Bridging the membrane lipid divide: bacteria of the FCB group superphylum have the potential to synthesize archaeal ether lipids.</title>
        <authorList>
            <person name="Villanueva L."/>
            <person name="Von Meijenfeldt F.A.B."/>
            <person name="Westbye A.B."/>
            <person name="Yadav S."/>
            <person name="Hopmans E.C."/>
            <person name="Dutilh B.E."/>
            <person name="Sinninghe Damste J.S."/>
        </authorList>
    </citation>
    <scope>NUCLEOTIDE SEQUENCE [LARGE SCALE GENOMIC DNA]</scope>
    <source>
        <strain evidence="8">NIOZ-UU36</strain>
    </source>
</reference>
<dbReference type="InterPro" id="IPR001764">
    <property type="entry name" value="Glyco_hydro_3_N"/>
</dbReference>
<comment type="catalytic activity">
    <reaction evidence="1">
        <text>Hydrolysis of terminal non-reducing N-acetyl-D-hexosamine residues in N-acetyl-beta-D-hexosaminides.</text>
        <dbReference type="EC" id="3.2.1.52"/>
    </reaction>
</comment>
<dbReference type="EC" id="3.2.1.52" evidence="3"/>
<sequence length="924" mass="100038">MRNNKFLSLVLLLVLGISLINPAFEYEVHAQGETPPTQVLALLERMTPEERVGQLFLISFEGAEIDPESKFAALLANYPIGGVVLRAENDNFVASPETINTTYQLIAGLQKSVWEASRQTYADSTTSETHLPAYIPLLIGISQEGGGAPNDQIISGLTPLPSPMAIGATWKTELATATGEILGRELAALGINLYFGPSLDLLTEPNPDKSGDMGTRSFGGNPYWVGEMGKGFINGLHIGSNGKMLVVAKHFPGRGSADRSPAEEIVTIRKTFEELKGNELAPFSAAASGFFPDLENMDGLLISHIRYEGFQGNIRPTTRPVSLDEKSLTLILASAPFDKWRAAGGLTISDDLGSRALRDFYAPGNDDFFARLVARDAFLAGNDLLYLGNIISSDSSDTYATITKTLEFFAQKYREDSAFATRVDESLIRILTQKTRLYPSFSLNAARPSLSGLEEIGQDQQITFNIAQNAATLISPSIKDLDSVLPSPPVLQERIIFITDTQTAAQCGLCVEHTTFSSSALPEAVLRLYGERGGDQIIDANISTYSFEDFLISVASEEISFFENNLRQADWVIISLASIETLPILRQLLADNQTILREKKIILFSFTAPYLLDATDISKLTAYYGLYSYAPPFLDVAARLLFKELTPVGASPVSIPGTSYDLNTATQPDPAQLLTLNLAVPLEPSLVTPEAEPITPAPTPIPMFLIGDTLAVRTGVILDHNGRTVPDNTLVVFSLVTGGESGSHLQIETETVGGVARANFQLDQAGLLDIRVASGEANVSETLRLDISGEGVAAAVTIIPPDSEETPTISPAISPTPERDSSSLYLDGGQPRLGLWFISLLLWIFGAWLAFLAGRQAKSVRWGIRWALCVLLGGLLSYNYFALNLSGASWVTAGGIIAMLGFVLLGEVFGWLIGWLWLRRDLGE</sequence>
<dbReference type="GO" id="GO:0009254">
    <property type="term" value="P:peptidoglycan turnover"/>
    <property type="evidence" value="ECO:0007669"/>
    <property type="project" value="TreeGrafter"/>
</dbReference>
<evidence type="ECO:0000256" key="6">
    <source>
        <dbReference type="SAM" id="Phobius"/>
    </source>
</evidence>
<dbReference type="PANTHER" id="PTHR30480:SF13">
    <property type="entry name" value="BETA-HEXOSAMINIDASE"/>
    <property type="match status" value="1"/>
</dbReference>
<evidence type="ECO:0000313" key="8">
    <source>
        <dbReference type="EMBL" id="MBC8334490.1"/>
    </source>
</evidence>
<dbReference type="GO" id="GO:0004563">
    <property type="term" value="F:beta-N-acetylhexosaminidase activity"/>
    <property type="evidence" value="ECO:0007669"/>
    <property type="project" value="UniProtKB-EC"/>
</dbReference>
<evidence type="ECO:0000259" key="7">
    <source>
        <dbReference type="Pfam" id="PF00933"/>
    </source>
</evidence>
<dbReference type="InterPro" id="IPR017853">
    <property type="entry name" value="GH"/>
</dbReference>
<feature type="transmembrane region" description="Helical" evidence="6">
    <location>
        <begin position="864"/>
        <end position="883"/>
    </location>
</feature>
<dbReference type="AlphaFoldDB" id="A0A8J6NI61"/>
<dbReference type="Proteomes" id="UP000614469">
    <property type="component" value="Unassembled WGS sequence"/>
</dbReference>
<feature type="transmembrane region" description="Helical" evidence="6">
    <location>
        <begin position="833"/>
        <end position="852"/>
    </location>
</feature>
<dbReference type="PANTHER" id="PTHR30480">
    <property type="entry name" value="BETA-HEXOSAMINIDASE-RELATED"/>
    <property type="match status" value="1"/>
</dbReference>
<protein>
    <recommendedName>
        <fullName evidence="3">beta-N-acetylhexosaminidase</fullName>
        <ecNumber evidence="3">3.2.1.52</ecNumber>
    </recommendedName>
</protein>
<feature type="domain" description="Glycoside hydrolase family 3 N-terminal" evidence="7">
    <location>
        <begin position="49"/>
        <end position="387"/>
    </location>
</feature>
<comment type="similarity">
    <text evidence="2">Belongs to the glycosyl hydrolase 3 family.</text>
</comment>
<dbReference type="EMBL" id="JACNJN010000068">
    <property type="protein sequence ID" value="MBC8334490.1"/>
    <property type="molecule type" value="Genomic_DNA"/>
</dbReference>
<accession>A0A8J6NI61</accession>
<evidence type="ECO:0000256" key="5">
    <source>
        <dbReference type="ARBA" id="ARBA00023295"/>
    </source>
</evidence>
<evidence type="ECO:0000256" key="2">
    <source>
        <dbReference type="ARBA" id="ARBA00005336"/>
    </source>
</evidence>
<dbReference type="InterPro" id="IPR036881">
    <property type="entry name" value="Glyco_hydro_3_C_sf"/>
</dbReference>
<evidence type="ECO:0000256" key="4">
    <source>
        <dbReference type="ARBA" id="ARBA00022801"/>
    </source>
</evidence>